<dbReference type="InterPro" id="IPR027417">
    <property type="entry name" value="P-loop_NTPase"/>
</dbReference>
<dbReference type="SUPFAM" id="SSF52540">
    <property type="entry name" value="P-loop containing nucleoside triphosphate hydrolases"/>
    <property type="match status" value="1"/>
</dbReference>
<evidence type="ECO:0000313" key="1">
    <source>
        <dbReference type="EMBL" id="KJL27157.1"/>
    </source>
</evidence>
<dbReference type="RefSeq" id="WP_045249367.1">
    <property type="nucleotide sequence ID" value="NZ_CP099706.1"/>
</dbReference>
<dbReference type="Gene3D" id="3.40.50.300">
    <property type="entry name" value="P-loop containing nucleotide triphosphate hydrolases"/>
    <property type="match status" value="1"/>
</dbReference>
<dbReference type="Proteomes" id="UP000033448">
    <property type="component" value="Unassembled WGS sequence"/>
</dbReference>
<keyword evidence="2" id="KW-1185">Reference proteome</keyword>
<dbReference type="PATRIC" id="fig|582680.7.peg.645"/>
<dbReference type="AlphaFoldDB" id="A0A0F0L1Y8"/>
<proteinExistence type="predicted"/>
<reference evidence="1 2" key="1">
    <citation type="submission" date="2015-02" db="EMBL/GenBank/DDBJ databases">
        <title>Draft genome sequences of ten Microbacterium spp. with emphasis on heavy metal contaminated environments.</title>
        <authorList>
            <person name="Corretto E."/>
        </authorList>
    </citation>
    <scope>NUCLEOTIDE SEQUENCE [LARGE SCALE GENOMIC DNA]</scope>
    <source>
        <strain evidence="1 2">DSM 23848</strain>
    </source>
</reference>
<sequence length="184" mass="20460">MVDFDQSLNTLWAQLFSRFAPTERFVPKFVKQTRATRTVDVRLETQLPNGTTSGAPGAMLSYGNTNSAALSLFMAVHLSAPTRLPWLIFDDPVQSMDDIHIANFAAIVRQLAFTHGRQVVIAIHEPELFEYLSLELAPSRPDQTLVKIVLERGAGATQVAVDRVEHHREQQLAGSEHGTQSDPR</sequence>
<gene>
    <name evidence="1" type="ORF">RL72_00625</name>
</gene>
<accession>A0A0F0L1Y8</accession>
<comment type="caution">
    <text evidence="1">The sequence shown here is derived from an EMBL/GenBank/DDBJ whole genome shotgun (WGS) entry which is preliminary data.</text>
</comment>
<name>A0A0F0L1Y8_9MICO</name>
<evidence type="ECO:0000313" key="2">
    <source>
        <dbReference type="Proteomes" id="UP000033448"/>
    </source>
</evidence>
<organism evidence="1 2">
    <name type="scientific">Microbacterium azadirachtae</name>
    <dbReference type="NCBI Taxonomy" id="582680"/>
    <lineage>
        <taxon>Bacteria</taxon>
        <taxon>Bacillati</taxon>
        <taxon>Actinomycetota</taxon>
        <taxon>Actinomycetes</taxon>
        <taxon>Micrococcales</taxon>
        <taxon>Microbacteriaceae</taxon>
        <taxon>Microbacterium</taxon>
    </lineage>
</organism>
<dbReference type="EMBL" id="JYIT01000057">
    <property type="protein sequence ID" value="KJL27157.1"/>
    <property type="molecule type" value="Genomic_DNA"/>
</dbReference>
<protein>
    <submittedName>
        <fullName evidence="1">Uncharacterized protein</fullName>
    </submittedName>
</protein>